<evidence type="ECO:0000259" key="9">
    <source>
        <dbReference type="PROSITE" id="PS50192"/>
    </source>
</evidence>
<keyword evidence="4 8" id="KW-0812">Transmembrane</keyword>
<dbReference type="InterPro" id="IPR010989">
    <property type="entry name" value="SNARE"/>
</dbReference>
<dbReference type="FunCoup" id="A0A0G4EKJ1">
    <property type="interactions" value="526"/>
</dbReference>
<evidence type="ECO:0000256" key="7">
    <source>
        <dbReference type="ARBA" id="ARBA00023136"/>
    </source>
</evidence>
<dbReference type="Gene3D" id="1.20.58.70">
    <property type="match status" value="1"/>
</dbReference>
<dbReference type="SMART" id="SM00397">
    <property type="entry name" value="t_SNARE"/>
    <property type="match status" value="1"/>
</dbReference>
<evidence type="ECO:0000313" key="11">
    <source>
        <dbReference type="Proteomes" id="UP000041254"/>
    </source>
</evidence>
<protein>
    <recommendedName>
        <fullName evidence="9">t-SNARE coiled-coil homology domain-containing protein</fullName>
    </recommendedName>
</protein>
<accession>A0A0G4EKJ1</accession>
<comment type="similarity">
    <text evidence="2">Belongs to the syntaxin family.</text>
</comment>
<evidence type="ECO:0000256" key="1">
    <source>
        <dbReference type="ARBA" id="ARBA00004211"/>
    </source>
</evidence>
<dbReference type="GO" id="GO:0006906">
    <property type="term" value="P:vesicle fusion"/>
    <property type="evidence" value="ECO:0007669"/>
    <property type="project" value="TreeGrafter"/>
</dbReference>
<feature type="transmembrane region" description="Helical" evidence="8">
    <location>
        <begin position="266"/>
        <end position="285"/>
    </location>
</feature>
<dbReference type="InterPro" id="IPR045242">
    <property type="entry name" value="Syntaxin"/>
</dbReference>
<dbReference type="PANTHER" id="PTHR19957:SF3">
    <property type="entry name" value="SYNTAXIN-5"/>
    <property type="match status" value="1"/>
</dbReference>
<keyword evidence="5 8" id="KW-1133">Transmembrane helix</keyword>
<evidence type="ECO:0000256" key="3">
    <source>
        <dbReference type="ARBA" id="ARBA00022448"/>
    </source>
</evidence>
<dbReference type="PhylomeDB" id="A0A0G4EKJ1"/>
<dbReference type="GO" id="GO:0000139">
    <property type="term" value="C:Golgi membrane"/>
    <property type="evidence" value="ECO:0007669"/>
    <property type="project" value="TreeGrafter"/>
</dbReference>
<gene>
    <name evidence="10" type="ORF">Vbra_20461</name>
</gene>
<dbReference type="GO" id="GO:0031201">
    <property type="term" value="C:SNARE complex"/>
    <property type="evidence" value="ECO:0007669"/>
    <property type="project" value="TreeGrafter"/>
</dbReference>
<dbReference type="Proteomes" id="UP000041254">
    <property type="component" value="Unassembled WGS sequence"/>
</dbReference>
<feature type="domain" description="T-SNARE coiled-coil homology" evidence="9">
    <location>
        <begin position="194"/>
        <end position="256"/>
    </location>
</feature>
<evidence type="ECO:0000256" key="8">
    <source>
        <dbReference type="SAM" id="Phobius"/>
    </source>
</evidence>
<keyword evidence="6" id="KW-0175">Coiled coil</keyword>
<keyword evidence="3" id="KW-0813">Transport</keyword>
<dbReference type="PANTHER" id="PTHR19957">
    <property type="entry name" value="SYNTAXIN"/>
    <property type="match status" value="1"/>
</dbReference>
<dbReference type="InterPro" id="IPR000727">
    <property type="entry name" value="T_SNARE_dom"/>
</dbReference>
<evidence type="ECO:0000256" key="4">
    <source>
        <dbReference type="ARBA" id="ARBA00022692"/>
    </source>
</evidence>
<dbReference type="SUPFAM" id="SSF47661">
    <property type="entry name" value="t-snare proteins"/>
    <property type="match status" value="1"/>
</dbReference>
<organism evidence="10 11">
    <name type="scientific">Vitrella brassicaformis (strain CCMP3155)</name>
    <dbReference type="NCBI Taxonomy" id="1169540"/>
    <lineage>
        <taxon>Eukaryota</taxon>
        <taxon>Sar</taxon>
        <taxon>Alveolata</taxon>
        <taxon>Colpodellida</taxon>
        <taxon>Vitrellaceae</taxon>
        <taxon>Vitrella</taxon>
    </lineage>
</organism>
<dbReference type="VEuPathDB" id="CryptoDB:Vbra_20461"/>
<dbReference type="CDD" id="cd15844">
    <property type="entry name" value="SNARE_syntaxin5"/>
    <property type="match status" value="1"/>
</dbReference>
<dbReference type="GO" id="GO:0005484">
    <property type="term" value="F:SNAP receptor activity"/>
    <property type="evidence" value="ECO:0007669"/>
    <property type="project" value="TreeGrafter"/>
</dbReference>
<name>A0A0G4EKJ1_VITBC</name>
<dbReference type="Pfam" id="PF05739">
    <property type="entry name" value="SNARE"/>
    <property type="match status" value="1"/>
</dbReference>
<dbReference type="GO" id="GO:0048278">
    <property type="term" value="P:vesicle docking"/>
    <property type="evidence" value="ECO:0007669"/>
    <property type="project" value="TreeGrafter"/>
</dbReference>
<proteinExistence type="inferred from homology"/>
<dbReference type="OrthoDB" id="421009at2759"/>
<dbReference type="PROSITE" id="PS50192">
    <property type="entry name" value="T_SNARE"/>
    <property type="match status" value="1"/>
</dbReference>
<evidence type="ECO:0000256" key="5">
    <source>
        <dbReference type="ARBA" id="ARBA00022989"/>
    </source>
</evidence>
<keyword evidence="11" id="KW-1185">Reference proteome</keyword>
<dbReference type="STRING" id="1169540.A0A0G4EKJ1"/>
<keyword evidence="7 8" id="KW-0472">Membrane</keyword>
<dbReference type="GO" id="GO:0000149">
    <property type="term" value="F:SNARE binding"/>
    <property type="evidence" value="ECO:0007669"/>
    <property type="project" value="TreeGrafter"/>
</dbReference>
<reference evidence="10 11" key="1">
    <citation type="submission" date="2014-11" db="EMBL/GenBank/DDBJ databases">
        <authorList>
            <person name="Zhu J."/>
            <person name="Qi W."/>
            <person name="Song R."/>
        </authorList>
    </citation>
    <scope>NUCLEOTIDE SEQUENCE [LARGE SCALE GENOMIC DNA]</scope>
</reference>
<dbReference type="AlphaFoldDB" id="A0A0G4EKJ1"/>
<evidence type="ECO:0000313" key="10">
    <source>
        <dbReference type="EMBL" id="CEL97048.1"/>
    </source>
</evidence>
<dbReference type="InParanoid" id="A0A0G4EKJ1"/>
<comment type="subcellular location">
    <subcellularLocation>
        <location evidence="1">Membrane</location>
        <topology evidence="1">Single-pass type IV membrane protein</topology>
    </subcellularLocation>
</comment>
<dbReference type="GO" id="GO:0006888">
    <property type="term" value="P:endoplasmic reticulum to Golgi vesicle-mediated transport"/>
    <property type="evidence" value="ECO:0007669"/>
    <property type="project" value="TreeGrafter"/>
</dbReference>
<dbReference type="GO" id="GO:0006886">
    <property type="term" value="P:intracellular protein transport"/>
    <property type="evidence" value="ECO:0007669"/>
    <property type="project" value="TreeGrafter"/>
</dbReference>
<dbReference type="OMA" id="EHNHNVV"/>
<evidence type="ECO:0000256" key="2">
    <source>
        <dbReference type="ARBA" id="ARBA00009063"/>
    </source>
</evidence>
<dbReference type="EMBL" id="CDMY01000252">
    <property type="protein sequence ID" value="CEL97048.1"/>
    <property type="molecule type" value="Genomic_DNA"/>
</dbReference>
<evidence type="ECO:0000256" key="6">
    <source>
        <dbReference type="ARBA" id="ARBA00023054"/>
    </source>
</evidence>
<sequence length="286" mass="32439">MACVDRTAEFFEITEQLSSHIPHVAKPRQPGHVESHFNVVADEVGREIHTGSLKLQELAKLAKQRGIFNDKTAQIQELTYDIKQTITGLNTKIETLDRAAREGFSHNRHERQHATSIVEALKTRLLELTKDFKDILQLRTEIMKKQDNRRKMYGDTMASSSASSAYPFQHTSPEAAANIDMEGGQQTQLLDRGTTYHTSRAEAVENVQKVIGELAQIFQRVAGLVQEQDEMIRRIDDDVDTTLANVRAGQTALLDYFHRISSNRGLILKIFLILVFFVVFFVIFLA</sequence>